<evidence type="ECO:0000313" key="3">
    <source>
        <dbReference type="Proteomes" id="UP001596512"/>
    </source>
</evidence>
<feature type="transmembrane region" description="Helical" evidence="1">
    <location>
        <begin position="148"/>
        <end position="167"/>
    </location>
</feature>
<feature type="transmembrane region" description="Helical" evidence="1">
    <location>
        <begin position="47"/>
        <end position="67"/>
    </location>
</feature>
<feature type="transmembrane region" description="Helical" evidence="1">
    <location>
        <begin position="206"/>
        <end position="230"/>
    </location>
</feature>
<keyword evidence="3" id="KW-1185">Reference proteome</keyword>
<organism evidence="2 3">
    <name type="scientific">Actinokineospora soli</name>
    <dbReference type="NCBI Taxonomy" id="1048753"/>
    <lineage>
        <taxon>Bacteria</taxon>
        <taxon>Bacillati</taxon>
        <taxon>Actinomycetota</taxon>
        <taxon>Actinomycetes</taxon>
        <taxon>Pseudonocardiales</taxon>
        <taxon>Pseudonocardiaceae</taxon>
        <taxon>Actinokineospora</taxon>
    </lineage>
</organism>
<keyword evidence="1" id="KW-1133">Transmembrane helix</keyword>
<keyword evidence="1" id="KW-0812">Transmembrane</keyword>
<protein>
    <submittedName>
        <fullName evidence="2">Uncharacterized protein</fullName>
    </submittedName>
</protein>
<name>A0ABW2TY77_9PSEU</name>
<evidence type="ECO:0000313" key="2">
    <source>
        <dbReference type="EMBL" id="MFC7617665.1"/>
    </source>
</evidence>
<dbReference type="Proteomes" id="UP001596512">
    <property type="component" value="Unassembled WGS sequence"/>
</dbReference>
<evidence type="ECO:0000256" key="1">
    <source>
        <dbReference type="SAM" id="Phobius"/>
    </source>
</evidence>
<feature type="transmembrane region" description="Helical" evidence="1">
    <location>
        <begin position="112"/>
        <end position="136"/>
    </location>
</feature>
<accession>A0ABW2TY77</accession>
<feature type="transmembrane region" description="Helical" evidence="1">
    <location>
        <begin position="12"/>
        <end position="32"/>
    </location>
</feature>
<dbReference type="EMBL" id="JBHTEY010000004">
    <property type="protein sequence ID" value="MFC7617665.1"/>
    <property type="molecule type" value="Genomic_DNA"/>
</dbReference>
<feature type="transmembrane region" description="Helical" evidence="1">
    <location>
        <begin position="79"/>
        <end position="97"/>
    </location>
</feature>
<reference evidence="3" key="1">
    <citation type="journal article" date="2019" name="Int. J. Syst. Evol. Microbiol.">
        <title>The Global Catalogue of Microorganisms (GCM) 10K type strain sequencing project: providing services to taxonomists for standard genome sequencing and annotation.</title>
        <authorList>
            <consortium name="The Broad Institute Genomics Platform"/>
            <consortium name="The Broad Institute Genome Sequencing Center for Infectious Disease"/>
            <person name="Wu L."/>
            <person name="Ma J."/>
        </authorList>
    </citation>
    <scope>NUCLEOTIDE SEQUENCE [LARGE SCALE GENOMIC DNA]</scope>
    <source>
        <strain evidence="3">JCM 17695</strain>
    </source>
</reference>
<feature type="transmembrane region" description="Helical" evidence="1">
    <location>
        <begin position="242"/>
        <end position="262"/>
    </location>
</feature>
<keyword evidence="1" id="KW-0472">Membrane</keyword>
<proteinExistence type="predicted"/>
<gene>
    <name evidence="2" type="ORF">ACFQV2_33925</name>
</gene>
<feature type="transmembrane region" description="Helical" evidence="1">
    <location>
        <begin position="274"/>
        <end position="294"/>
    </location>
</feature>
<comment type="caution">
    <text evidence="2">The sequence shown here is derived from an EMBL/GenBank/DDBJ whole genome shotgun (WGS) entry which is preliminary data.</text>
</comment>
<sequence length="305" mass="32360">MRSALANWNRPFILFTVASAAIGAVSVGGLILDDRVLLGAPIWLKPLKFALSFILFGLSWGWLLSLVPKLTRTLKNASAVMITAAMLEMVAMIIQVFRGKESHFNIATGTDALLWSIMGSTIVVFWIATLVASIVIAARRVAPPSANLAIRLGMGISLAGMLLGFLMTNQESTREGIAGTHSVGVVEGGPGMPLTNWSTTGGDLRIGHFVGLHALQVLPLVALGLTVLATRHAWLRTEEVRSRMVWTAGVAYAALVALVTWQALRGQPLLQPDLLTLGALAVILGATAAGVSWARAAQTRELVDA</sequence>